<dbReference type="InterPro" id="IPR052016">
    <property type="entry name" value="Bact_Sigma-Reg"/>
</dbReference>
<dbReference type="Pfam" id="PF00072">
    <property type="entry name" value="Response_reg"/>
    <property type="match status" value="1"/>
</dbReference>
<keyword evidence="1" id="KW-0808">Transferase</keyword>
<keyword evidence="2" id="KW-0418">Kinase</keyword>
<dbReference type="InterPro" id="IPR035965">
    <property type="entry name" value="PAS-like_dom_sf"/>
</dbReference>
<sequence length="729" mass="83271">MDKARSEDPKMLEKLKSETSVLIVDDEKPIVRTLKKYLEMEKYKVITASSAEEGFQLYQNYSPRIILIDIQLPGVSGIELLDLIRSKDQNTEIIIISGHGTMDTAVEAMRRQASDFLTKPIELDALGQTVLRSLRRLAKKNLISDDCSILEKEIRQLRERAAYLEEKLRRTPNAVMTYDRNGRISSLNEEAVRITGYTQEESIGKMVSELFITSGPLLQAEDMDTNNGERRNVIGQVLTKEQQIRYFNRNANILRSNSGQPIGGIESFWDVTEQVNNDRLLEKRYLQVQTINEIGKLVAASTDLSQVMDFVCQRLFQTFFESSQIGIFLREESKGMFVLKSLAGYNIDRVLKNYPIGTTFERDTGIICEAAKKGQPLIVNDLSKDSSRKAQLMDKATSVFVYPIHSANYIAGILNIENIERVDLDESDRFMLEAVAEYLGISIERIGLMTKITEQNKLLERQAKDLKKALRKVESQKQIIEQQNEQMIKELKKAGEFQLSLLPEVLPAYDDVRFAADFHPSSQLGGDFYDILELDGHLIGILVADASGHGPTAAMLSAMFKMSFEKYAPESKNPAEVFEKLNQDFCKVLQMGEFFTAFYVVYDRVRRKLYYSNAAHPRALLYDYTKKNISELDTDGFLLGVMEQGITYEYKEMIMPERTRLLIYTDGINEAMNEQHKMYGHQRIKDQLVSYADAEAPDFIRAVKEDLVQYTKSDVFNDDVTIVVMDLQQ</sequence>
<dbReference type="InterPro" id="IPR036457">
    <property type="entry name" value="PPM-type-like_dom_sf"/>
</dbReference>
<dbReference type="InterPro" id="IPR011006">
    <property type="entry name" value="CheY-like_superfamily"/>
</dbReference>
<protein>
    <submittedName>
        <fullName evidence="8">Response regulator</fullName>
    </submittedName>
</protein>
<name>A0A7V4U0R7_CALAY</name>
<keyword evidence="3" id="KW-0378">Hydrolase</keyword>
<dbReference type="GO" id="GO:0016791">
    <property type="term" value="F:phosphatase activity"/>
    <property type="evidence" value="ECO:0007669"/>
    <property type="project" value="TreeGrafter"/>
</dbReference>
<feature type="coiled-coil region" evidence="5">
    <location>
        <begin position="449"/>
        <end position="490"/>
    </location>
</feature>
<dbReference type="SUPFAM" id="SSF52172">
    <property type="entry name" value="CheY-like"/>
    <property type="match status" value="1"/>
</dbReference>
<dbReference type="PANTHER" id="PTHR43156">
    <property type="entry name" value="STAGE II SPORULATION PROTEIN E-RELATED"/>
    <property type="match status" value="1"/>
</dbReference>
<dbReference type="SMART" id="SM00448">
    <property type="entry name" value="REC"/>
    <property type="match status" value="1"/>
</dbReference>
<dbReference type="SMART" id="SM00331">
    <property type="entry name" value="PP2C_SIG"/>
    <property type="match status" value="1"/>
</dbReference>
<dbReference type="EMBL" id="DRQG01000086">
    <property type="protein sequence ID" value="HGY55875.1"/>
    <property type="molecule type" value="Genomic_DNA"/>
</dbReference>
<dbReference type="InterPro" id="IPR000014">
    <property type="entry name" value="PAS"/>
</dbReference>
<dbReference type="SMART" id="SM00065">
    <property type="entry name" value="GAF"/>
    <property type="match status" value="1"/>
</dbReference>
<evidence type="ECO:0000256" key="5">
    <source>
        <dbReference type="SAM" id="Coils"/>
    </source>
</evidence>
<gene>
    <name evidence="8" type="ORF">ENK44_09245</name>
</gene>
<dbReference type="Pfam" id="PF07228">
    <property type="entry name" value="SpoIIE"/>
    <property type="match status" value="1"/>
</dbReference>
<dbReference type="Pfam" id="PF00989">
    <property type="entry name" value="PAS"/>
    <property type="match status" value="1"/>
</dbReference>
<evidence type="ECO:0000259" key="6">
    <source>
        <dbReference type="PROSITE" id="PS50110"/>
    </source>
</evidence>
<evidence type="ECO:0000256" key="1">
    <source>
        <dbReference type="ARBA" id="ARBA00022679"/>
    </source>
</evidence>
<accession>A0A7V4U0R7</accession>
<dbReference type="NCBIfam" id="TIGR00229">
    <property type="entry name" value="sensory_box"/>
    <property type="match status" value="1"/>
</dbReference>
<dbReference type="InterPro" id="IPR001932">
    <property type="entry name" value="PPM-type_phosphatase-like_dom"/>
</dbReference>
<keyword evidence="4" id="KW-0597">Phosphoprotein</keyword>
<feature type="modified residue" description="4-aspartylphosphate" evidence="4">
    <location>
        <position position="69"/>
    </location>
</feature>
<evidence type="ECO:0000256" key="4">
    <source>
        <dbReference type="PROSITE-ProRule" id="PRU00169"/>
    </source>
</evidence>
<dbReference type="InterPro" id="IPR001789">
    <property type="entry name" value="Sig_transdc_resp-reg_receiver"/>
</dbReference>
<feature type="domain" description="PAS" evidence="7">
    <location>
        <begin position="160"/>
        <end position="211"/>
    </location>
</feature>
<dbReference type="SMART" id="SM00091">
    <property type="entry name" value="PAS"/>
    <property type="match status" value="1"/>
</dbReference>
<dbReference type="CDD" id="cd00130">
    <property type="entry name" value="PAS"/>
    <property type="match status" value="1"/>
</dbReference>
<dbReference type="InterPro" id="IPR013767">
    <property type="entry name" value="PAS_fold"/>
</dbReference>
<dbReference type="Gene3D" id="3.40.50.2300">
    <property type="match status" value="1"/>
</dbReference>
<feature type="coiled-coil region" evidence="5">
    <location>
        <begin position="140"/>
        <end position="167"/>
    </location>
</feature>
<dbReference type="GO" id="GO:0006355">
    <property type="term" value="P:regulation of DNA-templated transcription"/>
    <property type="evidence" value="ECO:0007669"/>
    <property type="project" value="InterPro"/>
</dbReference>
<organism evidence="8">
    <name type="scientific">Caldithrix abyssi</name>
    <dbReference type="NCBI Taxonomy" id="187145"/>
    <lineage>
        <taxon>Bacteria</taxon>
        <taxon>Pseudomonadati</taxon>
        <taxon>Calditrichota</taxon>
        <taxon>Calditrichia</taxon>
        <taxon>Calditrichales</taxon>
        <taxon>Calditrichaceae</taxon>
        <taxon>Caldithrix</taxon>
    </lineage>
</organism>
<dbReference type="AlphaFoldDB" id="A0A7V4U0R7"/>
<evidence type="ECO:0000313" key="8">
    <source>
        <dbReference type="EMBL" id="HGY55875.1"/>
    </source>
</evidence>
<keyword evidence="5" id="KW-0175">Coiled coil</keyword>
<dbReference type="InterPro" id="IPR029016">
    <property type="entry name" value="GAF-like_dom_sf"/>
</dbReference>
<dbReference type="PANTHER" id="PTHR43156:SF2">
    <property type="entry name" value="STAGE II SPORULATION PROTEIN E"/>
    <property type="match status" value="1"/>
</dbReference>
<dbReference type="Gene3D" id="3.60.40.10">
    <property type="entry name" value="PPM-type phosphatase domain"/>
    <property type="match status" value="1"/>
</dbReference>
<evidence type="ECO:0000256" key="3">
    <source>
        <dbReference type="ARBA" id="ARBA00022801"/>
    </source>
</evidence>
<evidence type="ECO:0000259" key="7">
    <source>
        <dbReference type="PROSITE" id="PS50112"/>
    </source>
</evidence>
<dbReference type="SUPFAM" id="SSF55781">
    <property type="entry name" value="GAF domain-like"/>
    <property type="match status" value="1"/>
</dbReference>
<dbReference type="Gene3D" id="3.30.450.20">
    <property type="entry name" value="PAS domain"/>
    <property type="match status" value="1"/>
</dbReference>
<dbReference type="InterPro" id="IPR003018">
    <property type="entry name" value="GAF"/>
</dbReference>
<dbReference type="PROSITE" id="PS50110">
    <property type="entry name" value="RESPONSE_REGULATORY"/>
    <property type="match status" value="1"/>
</dbReference>
<dbReference type="SUPFAM" id="SSF55785">
    <property type="entry name" value="PYP-like sensor domain (PAS domain)"/>
    <property type="match status" value="1"/>
</dbReference>
<proteinExistence type="predicted"/>
<dbReference type="Gene3D" id="3.30.450.40">
    <property type="match status" value="1"/>
</dbReference>
<dbReference type="SUPFAM" id="SSF81606">
    <property type="entry name" value="PP2C-like"/>
    <property type="match status" value="1"/>
</dbReference>
<evidence type="ECO:0000256" key="2">
    <source>
        <dbReference type="ARBA" id="ARBA00022777"/>
    </source>
</evidence>
<comment type="caution">
    <text evidence="8">The sequence shown here is derived from an EMBL/GenBank/DDBJ whole genome shotgun (WGS) entry which is preliminary data.</text>
</comment>
<dbReference type="GO" id="GO:0000160">
    <property type="term" value="P:phosphorelay signal transduction system"/>
    <property type="evidence" value="ECO:0007669"/>
    <property type="project" value="InterPro"/>
</dbReference>
<dbReference type="PROSITE" id="PS50112">
    <property type="entry name" value="PAS"/>
    <property type="match status" value="1"/>
</dbReference>
<dbReference type="Proteomes" id="UP000885779">
    <property type="component" value="Unassembled WGS sequence"/>
</dbReference>
<dbReference type="GO" id="GO:0016301">
    <property type="term" value="F:kinase activity"/>
    <property type="evidence" value="ECO:0007669"/>
    <property type="project" value="UniProtKB-KW"/>
</dbReference>
<reference evidence="8" key="1">
    <citation type="journal article" date="2020" name="mSystems">
        <title>Genome- and Community-Level Interaction Insights into Carbon Utilization and Element Cycling Functions of Hydrothermarchaeota in Hydrothermal Sediment.</title>
        <authorList>
            <person name="Zhou Z."/>
            <person name="Liu Y."/>
            <person name="Xu W."/>
            <person name="Pan J."/>
            <person name="Luo Z.H."/>
            <person name="Li M."/>
        </authorList>
    </citation>
    <scope>NUCLEOTIDE SEQUENCE [LARGE SCALE GENOMIC DNA]</scope>
    <source>
        <strain evidence="8">HyVt-577</strain>
    </source>
</reference>
<feature type="domain" description="Response regulatory" evidence="6">
    <location>
        <begin position="20"/>
        <end position="134"/>
    </location>
</feature>
<dbReference type="Pfam" id="PF13185">
    <property type="entry name" value="GAF_2"/>
    <property type="match status" value="1"/>
</dbReference>